<reference evidence="3" key="2">
    <citation type="submission" date="2025-08" db="UniProtKB">
        <authorList>
            <consortium name="Ensembl"/>
        </authorList>
    </citation>
    <scope>IDENTIFICATION</scope>
</reference>
<dbReference type="Proteomes" id="UP000472268">
    <property type="component" value="Chromosome 2"/>
</dbReference>
<reference evidence="3 4" key="1">
    <citation type="submission" date="2019-05" db="EMBL/GenBank/DDBJ databases">
        <title>A Chromosome-scale Meerkat (S. suricatta) Genome Assembly.</title>
        <authorList>
            <person name="Dudchenko O."/>
            <person name="Lieberman Aiden E."/>
            <person name="Tung J."/>
            <person name="Barreiro L.B."/>
            <person name="Clutton-Brock T.H."/>
        </authorList>
    </citation>
    <scope>NUCLEOTIDE SEQUENCE [LARGE SCALE GENOMIC DNA]</scope>
</reference>
<dbReference type="InterPro" id="IPR033336">
    <property type="entry name" value="SAXO1/2"/>
</dbReference>
<evidence type="ECO:0008006" key="5">
    <source>
        <dbReference type="Google" id="ProtNLM"/>
    </source>
</evidence>
<feature type="region of interest" description="Disordered" evidence="2">
    <location>
        <begin position="51"/>
        <end position="75"/>
    </location>
</feature>
<evidence type="ECO:0000256" key="2">
    <source>
        <dbReference type="SAM" id="MobiDB-lite"/>
    </source>
</evidence>
<proteinExistence type="inferred from homology"/>
<dbReference type="Pfam" id="PF05217">
    <property type="entry name" value="SAXO1-2"/>
    <property type="match status" value="1"/>
</dbReference>
<keyword evidence="4" id="KW-1185">Reference proteome</keyword>
<dbReference type="OMA" id="RRCLCEI"/>
<accession>A0A673V942</accession>
<evidence type="ECO:0000256" key="1">
    <source>
        <dbReference type="ARBA" id="ARBA00008738"/>
    </source>
</evidence>
<dbReference type="Ensembl" id="ENSSSUT00005038114.1">
    <property type="protein sequence ID" value="ENSSSUP00005033429.1"/>
    <property type="gene ID" value="ENSSSUG00005021496.1"/>
</dbReference>
<protein>
    <recommendedName>
        <fullName evidence="5">Stabilizer of axonemal microtubules 1</fullName>
    </recommendedName>
</protein>
<organism evidence="3 4">
    <name type="scientific">Suricata suricatta</name>
    <name type="common">Meerkat</name>
    <dbReference type="NCBI Taxonomy" id="37032"/>
    <lineage>
        <taxon>Eukaryota</taxon>
        <taxon>Metazoa</taxon>
        <taxon>Chordata</taxon>
        <taxon>Craniata</taxon>
        <taxon>Vertebrata</taxon>
        <taxon>Euteleostomi</taxon>
        <taxon>Mammalia</taxon>
        <taxon>Eutheria</taxon>
        <taxon>Laurasiatheria</taxon>
        <taxon>Carnivora</taxon>
        <taxon>Feliformia</taxon>
        <taxon>Herpestidae</taxon>
        <taxon>Suricata</taxon>
    </lineage>
</organism>
<evidence type="ECO:0000313" key="3">
    <source>
        <dbReference type="Ensembl" id="ENSSSUP00005033429.1"/>
    </source>
</evidence>
<reference evidence="3" key="3">
    <citation type="submission" date="2025-09" db="UniProtKB">
        <authorList>
            <consortium name="Ensembl"/>
        </authorList>
    </citation>
    <scope>IDENTIFICATION</scope>
</reference>
<evidence type="ECO:0000313" key="4">
    <source>
        <dbReference type="Proteomes" id="UP000472268"/>
    </source>
</evidence>
<dbReference type="GO" id="GO:0008017">
    <property type="term" value="F:microtubule binding"/>
    <property type="evidence" value="ECO:0007669"/>
    <property type="project" value="InterPro"/>
</dbReference>
<comment type="similarity">
    <text evidence="1">Belongs to the FAM154 family.</text>
</comment>
<feature type="compositionally biased region" description="Basic and acidic residues" evidence="2">
    <location>
        <begin position="59"/>
        <end position="68"/>
    </location>
</feature>
<name>A0A673V942_SURSU</name>
<dbReference type="AlphaFoldDB" id="A0A673V942"/>
<sequence>MQNKQVCVLDLCLHGRHCCPYGATRIYDTPGIPCPLTEYLENFPTYGSVLPPQSPKPQQEFRAERGKMEGITTFK</sequence>